<dbReference type="SMR" id="A0A061AHE8"/>
<dbReference type="Pfam" id="PF01000">
    <property type="entry name" value="RNA_pol_A_bac"/>
    <property type="match status" value="1"/>
</dbReference>
<evidence type="ECO:0000256" key="2">
    <source>
        <dbReference type="ARBA" id="ARBA00011730"/>
    </source>
</evidence>
<dbReference type="PROSITE" id="PS00446">
    <property type="entry name" value="RNA_POL_D_30KD"/>
    <property type="match status" value="1"/>
</dbReference>
<feature type="domain" description="DNA-directed RNA polymerase RpoA/D/Rpb3-type" evidence="9">
    <location>
        <begin position="21"/>
        <end position="265"/>
    </location>
</feature>
<dbReference type="FunFam" id="2.170.120.12:FF:000002">
    <property type="entry name" value="DNA-directed RNA polymerase II subunit RPB3"/>
    <property type="match status" value="1"/>
</dbReference>
<keyword evidence="5" id="KW-0539">Nucleus</keyword>
<accession>A0A061AHE8</accession>
<dbReference type="AlphaFoldDB" id="A0A061AHE8"/>
<dbReference type="Gene3D" id="2.170.120.12">
    <property type="entry name" value="DNA-directed RNA polymerase, insert domain"/>
    <property type="match status" value="1"/>
</dbReference>
<dbReference type="SMART" id="SM00662">
    <property type="entry name" value="RPOLD"/>
    <property type="match status" value="1"/>
</dbReference>
<proteinExistence type="inferred from homology"/>
<dbReference type="NCBIfam" id="NF001988">
    <property type="entry name" value="PRK00783.1"/>
    <property type="match status" value="1"/>
</dbReference>
<dbReference type="VEuPathDB" id="FungiDB:BON22_0566"/>
<dbReference type="GO" id="GO:0046983">
    <property type="term" value="F:protein dimerization activity"/>
    <property type="evidence" value="ECO:0007669"/>
    <property type="project" value="InterPro"/>
</dbReference>
<sequence>MSRRAPEAAVNIRSLNMEDNEVSLTLSNVDLALANSIRRTMIAEIPTLAIDSVEIEANTSVLADEFIAHRLGLIPLQSKDVDKLEYSRDCTCDDYCKRCSVELSLDVRGEDEGEVNVYSKDLIILNSDTSLEIGQPIIQDAAGNGVLIARLRQHQQLKVRCVAKKGISKEHAKWSPCAAIGFEYDPWNKLKHTDYWYEESVEEEWPKSANAEFEAPPNKDEPFDYAAVPNTFYMDVETVGNLTCEEVVVRGIEVLQKKIAGIVTELDRKDQTRTDVGGANTAYSQRAPQSGYGNDTPYGNAPGGFQGGYTNYNGNYGNF</sequence>
<gene>
    <name evidence="11" type="ORF">BON22_0566</name>
    <name evidence="10" type="ORF">CYFA0S_01e06062g</name>
</gene>
<keyword evidence="3 11" id="KW-0240">DNA-directed RNA polymerase</keyword>
<dbReference type="Gene3D" id="3.30.1360.10">
    <property type="entry name" value="RNA polymerase, RBP11-like subunit"/>
    <property type="match status" value="1"/>
</dbReference>
<dbReference type="EMBL" id="MPUK01000001">
    <property type="protein sequence ID" value="ONH69819.1"/>
    <property type="molecule type" value="Genomic_DNA"/>
</dbReference>
<dbReference type="InterPro" id="IPR050518">
    <property type="entry name" value="Rpo3/RPB3_RNA_Pol_subunit"/>
</dbReference>
<dbReference type="InterPro" id="IPR001514">
    <property type="entry name" value="DNA-dir_RNA_pol_30-40kDasu_CS"/>
</dbReference>
<dbReference type="InterPro" id="IPR036603">
    <property type="entry name" value="RBP11-like"/>
</dbReference>
<evidence type="ECO:0000256" key="1">
    <source>
        <dbReference type="ARBA" id="ARBA00004123"/>
    </source>
</evidence>
<comment type="similarity">
    <text evidence="6">Belongs to the archaeal Rpo3/eukaryotic RPB3 RNA polymerase subunit family.</text>
</comment>
<dbReference type="GO" id="GO:0005665">
    <property type="term" value="C:RNA polymerase II, core complex"/>
    <property type="evidence" value="ECO:0007669"/>
    <property type="project" value="TreeGrafter"/>
</dbReference>
<dbReference type="InterPro" id="IPR036643">
    <property type="entry name" value="RNApol_insert_sf"/>
</dbReference>
<dbReference type="EMBL" id="LK052886">
    <property type="protein sequence ID" value="CDR36979.1"/>
    <property type="molecule type" value="Genomic_DNA"/>
</dbReference>
<dbReference type="SUPFAM" id="SSF56553">
    <property type="entry name" value="Insert subdomain of RNA polymerase alpha subunit"/>
    <property type="match status" value="1"/>
</dbReference>
<dbReference type="PANTHER" id="PTHR11800:SF2">
    <property type="entry name" value="DNA-DIRECTED RNA POLYMERASE II SUBUNIT RPB3"/>
    <property type="match status" value="1"/>
</dbReference>
<evidence type="ECO:0000256" key="3">
    <source>
        <dbReference type="ARBA" id="ARBA00022478"/>
    </source>
</evidence>
<organism evidence="10">
    <name type="scientific">Cyberlindnera fabianii</name>
    <name type="common">Yeast</name>
    <name type="synonym">Hansenula fabianii</name>
    <dbReference type="NCBI Taxonomy" id="36022"/>
    <lineage>
        <taxon>Eukaryota</taxon>
        <taxon>Fungi</taxon>
        <taxon>Dikarya</taxon>
        <taxon>Ascomycota</taxon>
        <taxon>Saccharomycotina</taxon>
        <taxon>Saccharomycetes</taxon>
        <taxon>Phaffomycetales</taxon>
        <taxon>Phaffomycetaceae</taxon>
        <taxon>Cyberlindnera</taxon>
    </lineage>
</organism>
<dbReference type="PANTHER" id="PTHR11800">
    <property type="entry name" value="DNA-DIRECTED RNA POLYMERASE"/>
    <property type="match status" value="1"/>
</dbReference>
<dbReference type="GO" id="GO:0006366">
    <property type="term" value="P:transcription by RNA polymerase II"/>
    <property type="evidence" value="ECO:0007669"/>
    <property type="project" value="TreeGrafter"/>
</dbReference>
<evidence type="ECO:0000256" key="6">
    <source>
        <dbReference type="ARBA" id="ARBA00025804"/>
    </source>
</evidence>
<dbReference type="InterPro" id="IPR011263">
    <property type="entry name" value="DNA-dir_RNA_pol_RpoA/D/Rpb3"/>
</dbReference>
<evidence type="ECO:0000313" key="11">
    <source>
        <dbReference type="EMBL" id="ONH69819.1"/>
    </source>
</evidence>
<dbReference type="OrthoDB" id="270173at2759"/>
<evidence type="ECO:0000256" key="8">
    <source>
        <dbReference type="SAM" id="MobiDB-lite"/>
    </source>
</evidence>
<feature type="region of interest" description="Disordered" evidence="8">
    <location>
        <begin position="274"/>
        <end position="293"/>
    </location>
</feature>
<evidence type="ECO:0000313" key="12">
    <source>
        <dbReference type="Proteomes" id="UP000189513"/>
    </source>
</evidence>
<dbReference type="GO" id="GO:0003677">
    <property type="term" value="F:DNA binding"/>
    <property type="evidence" value="ECO:0007669"/>
    <property type="project" value="InterPro"/>
</dbReference>
<feature type="compositionally biased region" description="Polar residues" evidence="8">
    <location>
        <begin position="281"/>
        <end position="293"/>
    </location>
</feature>
<dbReference type="InterPro" id="IPR022842">
    <property type="entry name" value="RNAP_Rpo3/Rpb3/RPAC1"/>
</dbReference>
<reference evidence="10" key="1">
    <citation type="journal article" date="2014" name="Genome Announc.">
        <title>Genome sequence of the yeast Cyberlindnera fabianii (Hansenula fabianii).</title>
        <authorList>
            <person name="Freel K.C."/>
            <person name="Sarilar V."/>
            <person name="Neuveglise C."/>
            <person name="Devillers H."/>
            <person name="Friedrich A."/>
            <person name="Schacherer J."/>
        </authorList>
    </citation>
    <scope>NUCLEOTIDE SEQUENCE</scope>
    <source>
        <strain evidence="10">YJS4271</strain>
    </source>
</reference>
<protein>
    <recommendedName>
        <fullName evidence="7">DNA-directed RNA polymerase II subunit RPB3</fullName>
    </recommendedName>
</protein>
<evidence type="ECO:0000256" key="4">
    <source>
        <dbReference type="ARBA" id="ARBA00023163"/>
    </source>
</evidence>
<dbReference type="Pfam" id="PF01193">
    <property type="entry name" value="RNA_pol_L"/>
    <property type="match status" value="1"/>
</dbReference>
<dbReference type="InterPro" id="IPR011262">
    <property type="entry name" value="DNA-dir_RNA_pol_insert"/>
</dbReference>
<keyword evidence="4" id="KW-0804">Transcription</keyword>
<name>A0A061AHE8_CYBFA</name>
<dbReference type="HAMAP" id="MF_00320">
    <property type="entry name" value="RNApol_arch_Rpo3"/>
    <property type="match status" value="1"/>
</dbReference>
<dbReference type="GO" id="GO:0003899">
    <property type="term" value="F:DNA-directed RNA polymerase activity"/>
    <property type="evidence" value="ECO:0007669"/>
    <property type="project" value="InterPro"/>
</dbReference>
<dbReference type="STRING" id="36022.A0A061AHE8"/>
<evidence type="ECO:0000259" key="9">
    <source>
        <dbReference type="SMART" id="SM00662"/>
    </source>
</evidence>
<reference evidence="11" key="3">
    <citation type="submission" date="2017-01" db="EMBL/GenBank/DDBJ databases">
        <authorList>
            <person name="Mah S.A."/>
            <person name="Swanson W.J."/>
            <person name="Moy G.W."/>
            <person name="Vacquier V.D."/>
        </authorList>
    </citation>
    <scope>NUCLEOTIDE SEQUENCE [LARGE SCALE GENOMIC DNA]</scope>
    <source>
        <strain evidence="11">65</strain>
    </source>
</reference>
<dbReference type="SUPFAM" id="SSF55257">
    <property type="entry name" value="RBP11-like subunits of RNA polymerase"/>
    <property type="match status" value="1"/>
</dbReference>
<dbReference type="OMA" id="FYFEVES"/>
<dbReference type="CDD" id="cd07031">
    <property type="entry name" value="RNAP_II_RPB3"/>
    <property type="match status" value="1"/>
</dbReference>
<evidence type="ECO:0000256" key="7">
    <source>
        <dbReference type="ARBA" id="ARBA00072506"/>
    </source>
</evidence>
<evidence type="ECO:0000313" key="10">
    <source>
        <dbReference type="EMBL" id="CDR36979.1"/>
    </source>
</evidence>
<dbReference type="Proteomes" id="UP000189513">
    <property type="component" value="Unassembled WGS sequence"/>
</dbReference>
<evidence type="ECO:0000256" key="5">
    <source>
        <dbReference type="ARBA" id="ARBA00023242"/>
    </source>
</evidence>
<reference evidence="12" key="2">
    <citation type="journal article" date="2017" name="Genome Announc.">
        <title>Genome sequences of Cyberlindnera fabianii 65, Pichia kudriavzevii 129, and Saccharomyces cerevisiae 131 isolated from fermented masau fruits in Zimbabwe.</title>
        <authorList>
            <person name="van Rijswijck I.M.H."/>
            <person name="Derks M.F.L."/>
            <person name="Abee T."/>
            <person name="de Ridder D."/>
            <person name="Smid E.J."/>
        </authorList>
    </citation>
    <scope>NUCLEOTIDE SEQUENCE [LARGE SCALE GENOMIC DNA]</scope>
    <source>
        <strain evidence="12">65</strain>
    </source>
</reference>
<comment type="subcellular location">
    <subcellularLocation>
        <location evidence="1">Nucleus</location>
    </subcellularLocation>
</comment>
<comment type="subunit">
    <text evidence="2">Component of the RNA polymerase II (Pol II) complex consisting of 12 subunits.</text>
</comment>
<keyword evidence="12" id="KW-1185">Reference proteome</keyword>